<protein>
    <recommendedName>
        <fullName evidence="4">Integrin beta N-terminal domain-containing protein</fullName>
    </recommendedName>
</protein>
<evidence type="ECO:0000313" key="3">
    <source>
        <dbReference type="Proteomes" id="UP001381693"/>
    </source>
</evidence>
<gene>
    <name evidence="2" type="ORF">SK128_009471</name>
</gene>
<dbReference type="AlphaFoldDB" id="A0AAN8WY69"/>
<keyword evidence="3" id="KW-1185">Reference proteome</keyword>
<feature type="signal peptide" evidence="1">
    <location>
        <begin position="1"/>
        <end position="24"/>
    </location>
</feature>
<organism evidence="2 3">
    <name type="scientific">Halocaridina rubra</name>
    <name type="common">Hawaiian red shrimp</name>
    <dbReference type="NCBI Taxonomy" id="373956"/>
    <lineage>
        <taxon>Eukaryota</taxon>
        <taxon>Metazoa</taxon>
        <taxon>Ecdysozoa</taxon>
        <taxon>Arthropoda</taxon>
        <taxon>Crustacea</taxon>
        <taxon>Multicrustacea</taxon>
        <taxon>Malacostraca</taxon>
        <taxon>Eumalacostraca</taxon>
        <taxon>Eucarida</taxon>
        <taxon>Decapoda</taxon>
        <taxon>Pleocyemata</taxon>
        <taxon>Caridea</taxon>
        <taxon>Atyoidea</taxon>
        <taxon>Atyidae</taxon>
        <taxon>Halocaridina</taxon>
    </lineage>
</organism>
<dbReference type="Proteomes" id="UP001381693">
    <property type="component" value="Unassembled WGS sequence"/>
</dbReference>
<comment type="caution">
    <text evidence="2">The sequence shown here is derived from an EMBL/GenBank/DDBJ whole genome shotgun (WGS) entry which is preliminary data.</text>
</comment>
<feature type="chain" id="PRO_5042980684" description="Integrin beta N-terminal domain-containing protein" evidence="1">
    <location>
        <begin position="25"/>
        <end position="120"/>
    </location>
</feature>
<dbReference type="SUPFAM" id="SSF103575">
    <property type="entry name" value="Plexin repeat"/>
    <property type="match status" value="1"/>
</dbReference>
<sequence>MKWLRVYFKMIWIVLIFTLPVAYAEGDCDSQTKCSNCIQRPECMWCSEFDTSESDSASHCIPISNVRISCQNGSLENPENSQEIVEDLPLSGVLNEPVAFTRNATRWTPTPSLQLQVALV</sequence>
<evidence type="ECO:0008006" key="4">
    <source>
        <dbReference type="Google" id="ProtNLM"/>
    </source>
</evidence>
<keyword evidence="1" id="KW-0732">Signal</keyword>
<evidence type="ECO:0000256" key="1">
    <source>
        <dbReference type="SAM" id="SignalP"/>
    </source>
</evidence>
<dbReference type="EMBL" id="JAXCGZ010017185">
    <property type="protein sequence ID" value="KAK7068599.1"/>
    <property type="molecule type" value="Genomic_DNA"/>
</dbReference>
<name>A0AAN8WY69_HALRR</name>
<reference evidence="2 3" key="1">
    <citation type="submission" date="2023-11" db="EMBL/GenBank/DDBJ databases">
        <title>Halocaridina rubra genome assembly.</title>
        <authorList>
            <person name="Smith C."/>
        </authorList>
    </citation>
    <scope>NUCLEOTIDE SEQUENCE [LARGE SCALE GENOMIC DNA]</scope>
    <source>
        <strain evidence="2">EP-1</strain>
        <tissue evidence="2">Whole</tissue>
    </source>
</reference>
<evidence type="ECO:0000313" key="2">
    <source>
        <dbReference type="EMBL" id="KAK7068599.1"/>
    </source>
</evidence>
<proteinExistence type="predicted"/>
<accession>A0AAN8WY69</accession>